<keyword evidence="7" id="KW-0256">Endoplasmic reticulum</keyword>
<gene>
    <name evidence="15" type="ORF">ADINL_0212</name>
</gene>
<dbReference type="InterPro" id="IPR003406">
    <property type="entry name" value="Glyco_trans_14"/>
</dbReference>
<evidence type="ECO:0000256" key="10">
    <source>
        <dbReference type="ARBA" id="ARBA00023034"/>
    </source>
</evidence>
<keyword evidence="4 15" id="KW-0808">Transferase</keyword>
<dbReference type="GO" id="GO:0015012">
    <property type="term" value="P:heparan sulfate proteoglycan biosynthetic process"/>
    <property type="evidence" value="ECO:0007669"/>
    <property type="project" value="TreeGrafter"/>
</dbReference>
<protein>
    <recommendedName>
        <fullName evidence="14">Peptide O-xylosyltransferase</fullName>
    </recommendedName>
</protein>
<sequence>MRLIFLIVCHKKTPALIYNLEKFSKFENCHVIVHIDKKSHLLPSDLVISKNIHYYENPTVVKWGGFSQIQVTYNLLKYIDHMDYDYVSLMSGEDVFIRSQEAFNCFLKSNNLFDFVGFCRSDGDLYNPIDRVQYCYPFYFFNRDKSKIYSCLRRITFFMFSLGLFKNKATPYKRFCKGSNWFTIRKSTSSLIVDEVDNKKLLDFYKNSFCADEVFVQTIIYNNCMLDSVYDFFNYDDNRMSLRYVDWKSGPDFPKVLTISDLESEFPKDVFFIRKICSSVKVSELNKLFGL</sequence>
<dbReference type="Proteomes" id="UP000027318">
    <property type="component" value="Unassembled WGS sequence"/>
</dbReference>
<comment type="subcellular location">
    <subcellularLocation>
        <location evidence="2">Endoplasmic reticulum membrane</location>
        <topology evidence="2">Single-pass type II membrane protein</topology>
    </subcellularLocation>
    <subcellularLocation>
        <location evidence="1">Golgi apparatus membrane</location>
        <topology evidence="1">Single-pass type II membrane protein</topology>
    </subcellularLocation>
</comment>
<dbReference type="OrthoDB" id="7943907at2"/>
<dbReference type="PANTHER" id="PTHR46025:SF3">
    <property type="entry name" value="XYLOSYLTRANSFERASE OXT"/>
    <property type="match status" value="1"/>
</dbReference>
<evidence type="ECO:0000256" key="5">
    <source>
        <dbReference type="ARBA" id="ARBA00022692"/>
    </source>
</evidence>
<evidence type="ECO:0000256" key="12">
    <source>
        <dbReference type="ARBA" id="ARBA00023157"/>
    </source>
</evidence>
<dbReference type="GO" id="GO:0016020">
    <property type="term" value="C:membrane"/>
    <property type="evidence" value="ECO:0007669"/>
    <property type="project" value="InterPro"/>
</dbReference>
<accession>A0A063Y644</accession>
<evidence type="ECO:0000256" key="14">
    <source>
        <dbReference type="ARBA" id="ARBA00042865"/>
    </source>
</evidence>
<keyword evidence="6" id="KW-0479">Metal-binding</keyword>
<evidence type="ECO:0000313" key="16">
    <source>
        <dbReference type="Proteomes" id="UP000027318"/>
    </source>
</evidence>
<dbReference type="Pfam" id="PF02485">
    <property type="entry name" value="Branch"/>
    <property type="match status" value="1"/>
</dbReference>
<name>A0A063Y644_9GAMM</name>
<comment type="caution">
    <text evidence="15">The sequence shown here is derived from an EMBL/GenBank/DDBJ whole genome shotgun (WGS) entry which is preliminary data.</text>
</comment>
<dbReference type="STRING" id="267850.ADINL_0212"/>
<evidence type="ECO:0000256" key="2">
    <source>
        <dbReference type="ARBA" id="ARBA00004648"/>
    </source>
</evidence>
<dbReference type="GO" id="GO:0030158">
    <property type="term" value="F:protein xylosyltransferase activity"/>
    <property type="evidence" value="ECO:0007669"/>
    <property type="project" value="InterPro"/>
</dbReference>
<keyword evidence="11" id="KW-0472">Membrane</keyword>
<keyword evidence="8" id="KW-0735">Signal-anchor</keyword>
<keyword evidence="12" id="KW-1015">Disulfide bond</keyword>
<dbReference type="GO" id="GO:0046872">
    <property type="term" value="F:metal ion binding"/>
    <property type="evidence" value="ECO:0007669"/>
    <property type="project" value="UniProtKB-KW"/>
</dbReference>
<keyword evidence="5" id="KW-0812">Transmembrane</keyword>
<dbReference type="GO" id="GO:0050650">
    <property type="term" value="P:chondroitin sulfate proteoglycan biosynthetic process"/>
    <property type="evidence" value="ECO:0007669"/>
    <property type="project" value="TreeGrafter"/>
</dbReference>
<evidence type="ECO:0000256" key="13">
    <source>
        <dbReference type="ARBA" id="ARBA00023180"/>
    </source>
</evidence>
<keyword evidence="13" id="KW-0325">Glycoprotein</keyword>
<dbReference type="RefSeq" id="WP_036542812.1">
    <property type="nucleotide sequence ID" value="NZ_JMSZ01000007.1"/>
</dbReference>
<evidence type="ECO:0000256" key="8">
    <source>
        <dbReference type="ARBA" id="ARBA00022968"/>
    </source>
</evidence>
<organism evidence="15 16">
    <name type="scientific">Nitrincola lacisaponensis</name>
    <dbReference type="NCBI Taxonomy" id="267850"/>
    <lineage>
        <taxon>Bacteria</taxon>
        <taxon>Pseudomonadati</taxon>
        <taxon>Pseudomonadota</taxon>
        <taxon>Gammaproteobacteria</taxon>
        <taxon>Oceanospirillales</taxon>
        <taxon>Oceanospirillaceae</taxon>
        <taxon>Nitrincola</taxon>
    </lineage>
</organism>
<keyword evidence="3" id="KW-0328">Glycosyltransferase</keyword>
<keyword evidence="10" id="KW-0333">Golgi apparatus</keyword>
<evidence type="ECO:0000256" key="4">
    <source>
        <dbReference type="ARBA" id="ARBA00022679"/>
    </source>
</evidence>
<evidence type="ECO:0000256" key="11">
    <source>
        <dbReference type="ARBA" id="ARBA00023136"/>
    </source>
</evidence>
<keyword evidence="9" id="KW-1133">Transmembrane helix</keyword>
<dbReference type="AlphaFoldDB" id="A0A063Y644"/>
<dbReference type="EMBL" id="JMSZ01000007">
    <property type="protein sequence ID" value="KDE41139.1"/>
    <property type="molecule type" value="Genomic_DNA"/>
</dbReference>
<evidence type="ECO:0000313" key="15">
    <source>
        <dbReference type="EMBL" id="KDE41139.1"/>
    </source>
</evidence>
<evidence type="ECO:0000256" key="9">
    <source>
        <dbReference type="ARBA" id="ARBA00022989"/>
    </source>
</evidence>
<evidence type="ECO:0000256" key="3">
    <source>
        <dbReference type="ARBA" id="ARBA00022676"/>
    </source>
</evidence>
<reference evidence="15 16" key="1">
    <citation type="journal article" date="2005" name="Int. J. Syst. Evol. Microbiol.">
        <title>Nitrincola lacisaponensis gen. nov., sp. nov., a novel alkaliphilic bacterium isolated from an alkaline, saline lake.</title>
        <authorList>
            <person name="Dimitriu P.A."/>
            <person name="Shukla S.K."/>
            <person name="Conradt J."/>
            <person name="Marquez M.C."/>
            <person name="Ventosa A."/>
            <person name="Maglia A."/>
            <person name="Peyton B.M."/>
            <person name="Pinkart H.C."/>
            <person name="Mormile M.R."/>
        </authorList>
    </citation>
    <scope>NUCLEOTIDE SEQUENCE [LARGE SCALE GENOMIC DNA]</scope>
    <source>
        <strain evidence="15 16">4CA</strain>
    </source>
</reference>
<dbReference type="InterPro" id="IPR043538">
    <property type="entry name" value="XYLT"/>
</dbReference>
<dbReference type="PANTHER" id="PTHR46025">
    <property type="entry name" value="XYLOSYLTRANSFERASE OXT"/>
    <property type="match status" value="1"/>
</dbReference>
<proteinExistence type="predicted"/>
<evidence type="ECO:0000256" key="6">
    <source>
        <dbReference type="ARBA" id="ARBA00022723"/>
    </source>
</evidence>
<keyword evidence="16" id="KW-1185">Reference proteome</keyword>
<evidence type="ECO:0000256" key="1">
    <source>
        <dbReference type="ARBA" id="ARBA00004323"/>
    </source>
</evidence>
<evidence type="ECO:0000256" key="7">
    <source>
        <dbReference type="ARBA" id="ARBA00022824"/>
    </source>
</evidence>